<reference evidence="2" key="1">
    <citation type="submission" date="2023-04" db="EMBL/GenBank/DDBJ databases">
        <title>Aspergillus oryzae NBRC 4228.</title>
        <authorList>
            <person name="Ichikawa N."/>
            <person name="Sato H."/>
            <person name="Tonouchi N."/>
        </authorList>
    </citation>
    <scope>NUCLEOTIDE SEQUENCE</scope>
    <source>
        <strain evidence="2">NBRC 4228</strain>
    </source>
</reference>
<comment type="caution">
    <text evidence="2">The sequence shown here is derived from an EMBL/GenBank/DDBJ whole genome shotgun (WGS) entry which is preliminary data.</text>
</comment>
<dbReference type="InterPro" id="IPR046341">
    <property type="entry name" value="SET_dom_sf"/>
</dbReference>
<evidence type="ECO:0000256" key="1">
    <source>
        <dbReference type="SAM" id="MobiDB-lite"/>
    </source>
</evidence>
<evidence type="ECO:0000313" key="3">
    <source>
        <dbReference type="Proteomes" id="UP001165205"/>
    </source>
</evidence>
<name>A0AAN4YWJ5_ASPOZ</name>
<dbReference type="Proteomes" id="UP001165205">
    <property type="component" value="Unassembled WGS sequence"/>
</dbReference>
<accession>A0AAN4YWJ5</accession>
<dbReference type="AlphaFoldDB" id="A0AAN4YWJ5"/>
<sequence length="128" mass="13610">MPLENPLPSVHTRATPGPAPGGLGRGLFASTTIKVGEDVLNITSPFVAVLDTPRLSDTCSGCLGSGPFHHSGPLKNCTGCKVVKYCDRVYTPCYKYYPSKPVTDTCTRNAKEKIGSLPTHTNAQSSRT</sequence>
<dbReference type="SUPFAM" id="SSF82199">
    <property type="entry name" value="SET domain"/>
    <property type="match status" value="1"/>
</dbReference>
<organism evidence="2 3">
    <name type="scientific">Aspergillus oryzae</name>
    <name type="common">Yellow koji mold</name>
    <dbReference type="NCBI Taxonomy" id="5062"/>
    <lineage>
        <taxon>Eukaryota</taxon>
        <taxon>Fungi</taxon>
        <taxon>Dikarya</taxon>
        <taxon>Ascomycota</taxon>
        <taxon>Pezizomycotina</taxon>
        <taxon>Eurotiomycetes</taxon>
        <taxon>Eurotiomycetidae</taxon>
        <taxon>Eurotiales</taxon>
        <taxon>Aspergillaceae</taxon>
        <taxon>Aspergillus</taxon>
        <taxon>Aspergillus subgen. Circumdati</taxon>
    </lineage>
</organism>
<protein>
    <submittedName>
        <fullName evidence="2">Unnamed protein product</fullName>
    </submittedName>
</protein>
<feature type="region of interest" description="Disordered" evidence="1">
    <location>
        <begin position="1"/>
        <end position="23"/>
    </location>
</feature>
<gene>
    <name evidence="2" type="ORF">Aory04_001013100</name>
</gene>
<proteinExistence type="predicted"/>
<evidence type="ECO:0000313" key="2">
    <source>
        <dbReference type="EMBL" id="GMG34829.1"/>
    </source>
</evidence>
<dbReference type="EMBL" id="BSYA01000150">
    <property type="protein sequence ID" value="GMG34829.1"/>
    <property type="molecule type" value="Genomic_DNA"/>
</dbReference>